<dbReference type="InterPro" id="IPR023869">
    <property type="entry name" value="tRNA_Adeno_NH3ase_assoc_put"/>
</dbReference>
<dbReference type="RefSeq" id="WP_345680818.1">
    <property type="nucleotide sequence ID" value="NZ_BAABHS010000055.1"/>
</dbReference>
<evidence type="ECO:0000256" key="1">
    <source>
        <dbReference type="SAM" id="MobiDB-lite"/>
    </source>
</evidence>
<gene>
    <name evidence="2" type="ORF">GCM10023205_80180</name>
</gene>
<evidence type="ECO:0000313" key="2">
    <source>
        <dbReference type="EMBL" id="GAA4995093.1"/>
    </source>
</evidence>
<organism evidence="2 3">
    <name type="scientific">Yinghuangia aomiensis</name>
    <dbReference type="NCBI Taxonomy" id="676205"/>
    <lineage>
        <taxon>Bacteria</taxon>
        <taxon>Bacillati</taxon>
        <taxon>Actinomycetota</taxon>
        <taxon>Actinomycetes</taxon>
        <taxon>Kitasatosporales</taxon>
        <taxon>Streptomycetaceae</taxon>
        <taxon>Yinghuangia</taxon>
    </lineage>
</organism>
<evidence type="ECO:0008006" key="4">
    <source>
        <dbReference type="Google" id="ProtNLM"/>
    </source>
</evidence>
<accession>A0ABP9IEL7</accession>
<comment type="caution">
    <text evidence="2">The sequence shown here is derived from an EMBL/GenBank/DDBJ whole genome shotgun (WGS) entry which is preliminary data.</text>
</comment>
<protein>
    <recommendedName>
        <fullName evidence="4">tRNA adenosine deaminase-associated protein</fullName>
    </recommendedName>
</protein>
<keyword evidence="3" id="KW-1185">Reference proteome</keyword>
<feature type="region of interest" description="Disordered" evidence="1">
    <location>
        <begin position="89"/>
        <end position="112"/>
    </location>
</feature>
<dbReference type="Proteomes" id="UP001500466">
    <property type="component" value="Unassembled WGS sequence"/>
</dbReference>
<evidence type="ECO:0000313" key="3">
    <source>
        <dbReference type="Proteomes" id="UP001500466"/>
    </source>
</evidence>
<dbReference type="EMBL" id="BAABHS010000055">
    <property type="protein sequence ID" value="GAA4995093.1"/>
    <property type="molecule type" value="Genomic_DNA"/>
</dbReference>
<sequence>MAYFAAVLVRTEQTWEAREVDLDDVEDLDGIADLARASSVDEEPVLVLVEQEDTWFAVVRVDGEEDPRIYVSDAAAVGRSAYGDTLLTADVLGHDPDDDEEAPPSGPAGDESVLADLGVTADELAELGGGGRLPADALVVIAERLGCADELETVR</sequence>
<name>A0ABP9IEL7_9ACTN</name>
<dbReference type="NCBIfam" id="TIGR03941">
    <property type="entry name" value="tRNA_deam_assoc"/>
    <property type="match status" value="1"/>
</dbReference>
<reference evidence="3" key="1">
    <citation type="journal article" date="2019" name="Int. J. Syst. Evol. Microbiol.">
        <title>The Global Catalogue of Microorganisms (GCM) 10K type strain sequencing project: providing services to taxonomists for standard genome sequencing and annotation.</title>
        <authorList>
            <consortium name="The Broad Institute Genomics Platform"/>
            <consortium name="The Broad Institute Genome Sequencing Center for Infectious Disease"/>
            <person name="Wu L."/>
            <person name="Ma J."/>
        </authorList>
    </citation>
    <scope>NUCLEOTIDE SEQUENCE [LARGE SCALE GENOMIC DNA]</scope>
    <source>
        <strain evidence="3">JCM 17986</strain>
    </source>
</reference>
<proteinExistence type="predicted"/>